<keyword evidence="2" id="KW-0732">Signal</keyword>
<dbReference type="Proteomes" id="UP000239504">
    <property type="component" value="Unassembled WGS sequence"/>
</dbReference>
<feature type="signal peptide" evidence="2">
    <location>
        <begin position="1"/>
        <end position="19"/>
    </location>
</feature>
<organism evidence="3 4">
    <name type="scientific">Hyphococcus luteus</name>
    <dbReference type="NCBI Taxonomy" id="2058213"/>
    <lineage>
        <taxon>Bacteria</taxon>
        <taxon>Pseudomonadati</taxon>
        <taxon>Pseudomonadota</taxon>
        <taxon>Alphaproteobacteria</taxon>
        <taxon>Parvularculales</taxon>
        <taxon>Parvularculaceae</taxon>
        <taxon>Hyphococcus</taxon>
    </lineage>
</organism>
<reference evidence="3 4" key="1">
    <citation type="submission" date="2017-12" db="EMBL/GenBank/DDBJ databases">
        <authorList>
            <person name="Hurst M.R.H."/>
        </authorList>
    </citation>
    <scope>NUCLEOTIDE SEQUENCE [LARGE SCALE GENOMIC DNA]</scope>
    <source>
        <strain evidence="3 4">SY-3-19</strain>
    </source>
</reference>
<comment type="caution">
    <text evidence="3">The sequence shown here is derived from an EMBL/GenBank/DDBJ whole genome shotgun (WGS) entry which is preliminary data.</text>
</comment>
<dbReference type="AlphaFoldDB" id="A0A2S7K616"/>
<proteinExistence type="predicted"/>
<evidence type="ECO:0000256" key="2">
    <source>
        <dbReference type="SAM" id="SignalP"/>
    </source>
</evidence>
<evidence type="ECO:0000256" key="1">
    <source>
        <dbReference type="SAM" id="MobiDB-lite"/>
    </source>
</evidence>
<evidence type="ECO:0000313" key="4">
    <source>
        <dbReference type="Proteomes" id="UP000239504"/>
    </source>
</evidence>
<evidence type="ECO:0008006" key="5">
    <source>
        <dbReference type="Google" id="ProtNLM"/>
    </source>
</evidence>
<dbReference type="EMBL" id="PJCH01000005">
    <property type="protein sequence ID" value="PQA87937.1"/>
    <property type="molecule type" value="Genomic_DNA"/>
</dbReference>
<protein>
    <recommendedName>
        <fullName evidence="5">Peptidase C51 domain-containing protein</fullName>
    </recommendedName>
</protein>
<feature type="region of interest" description="Disordered" evidence="1">
    <location>
        <begin position="575"/>
        <end position="596"/>
    </location>
</feature>
<sequence length="596" mass="66054">MGIAAFLAACSLPSASALAQDGAIPPPVNTGKRWEVYKAAWSPEDEAGYSAFVAAIGHSDCTSIDSCLKDDANPYRSSVDPHLPGDCADMAYVLRAYYAWKNGLPFSYQNAMRTADGAREDIRYSSAGNVVAGRRQILNYVTNAPHFIARIGGEVSTAMFRTDPTRGGGRSHDDFYPVKIERGAIKPGVLAYDIYGHVGIVYDILEDGRILVVASHPDNSVTRTAYGANFMRSKPALGAGLKAWRPIRVKGAKKASDGSLLGGALYAAKNEEIADFSMEQYFGTVPHPSGVWHYGEFKFKGRTLKYYDYVRRKLAAPDFAYNPVDELRFGLQTICGDLKARKVAVDAAYRKRLHMKPHPPKLPRNIFGTYGEWEEYSTPSRDARLKVSFIELRRTMQHLVEDVRAGAPGVVYDGDDLAGDLVAAFEEEKNACTFTYWRSDATRMRLNLAHAMERLWALSFDPYHCPERRWGATGAELETCTDGKTKTQWYNAQRFLRYQARRTYDVRMDFSLHELKPPMVAPPEQGGLGVDAPADADIRGYLYRLADPLVADSEEEAEATPTSYAPEETGVFLPSWHHKSAMEPVSGSGSGKTSRK</sequence>
<keyword evidence="4" id="KW-1185">Reference proteome</keyword>
<accession>A0A2S7K616</accession>
<name>A0A2S7K616_9PROT</name>
<feature type="chain" id="PRO_5015534579" description="Peptidase C51 domain-containing protein" evidence="2">
    <location>
        <begin position="20"/>
        <end position="596"/>
    </location>
</feature>
<gene>
    <name evidence="3" type="ORF">CW354_06250</name>
</gene>
<evidence type="ECO:0000313" key="3">
    <source>
        <dbReference type="EMBL" id="PQA87937.1"/>
    </source>
</evidence>